<name>A0ABX9NX60_9GAMM</name>
<keyword evidence="1" id="KW-0645">Protease</keyword>
<protein>
    <recommendedName>
        <fullName evidence="4">Peptidase C58 YopT-type domain-containing protein</fullName>
    </recommendedName>
</protein>
<sequence>MLRDILQALLVLNGDYHFFKQSEYIARNHWSDEDPTKRQGSWTGNKYDEHGKVIAYGHGAGVCEGLVAAYMISGKNWSNFQSYVASASGKNLIRGLMNLQRIYPKVPSANIIEKSDIRGDILKAHHVIYLNTVTLPASAMYETGGAGFIDNIDPSICYMIGMCSGQSGYAISMRFNDGKIRLFDPNYGEFSFAYDNKKSKEMSILISFLLNVFYPGKYIAFIIESYKLTRKP</sequence>
<comment type="caution">
    <text evidence="5">The sequence shown here is derived from an EMBL/GenBank/DDBJ whole genome shotgun (WGS) entry which is preliminary data.</text>
</comment>
<dbReference type="SUPFAM" id="SSF54001">
    <property type="entry name" value="Cysteine proteinases"/>
    <property type="match status" value="1"/>
</dbReference>
<keyword evidence="3" id="KW-0788">Thiol protease</keyword>
<evidence type="ECO:0000313" key="6">
    <source>
        <dbReference type="Proteomes" id="UP000284119"/>
    </source>
</evidence>
<evidence type="ECO:0000313" key="5">
    <source>
        <dbReference type="EMBL" id="RJT11388.1"/>
    </source>
</evidence>
<keyword evidence="2" id="KW-0378">Hydrolase</keyword>
<dbReference type="Gene3D" id="3.90.70.20">
    <property type="match status" value="1"/>
</dbReference>
<keyword evidence="6" id="KW-1185">Reference proteome</keyword>
<dbReference type="EMBL" id="RAHG01000008">
    <property type="protein sequence ID" value="RJT11388.1"/>
    <property type="molecule type" value="Genomic_DNA"/>
</dbReference>
<dbReference type="RefSeq" id="WP_112168436.1">
    <property type="nucleotide sequence ID" value="NZ_JYDE01000031.1"/>
</dbReference>
<dbReference type="Pfam" id="PF03543">
    <property type="entry name" value="Peptidase_C58"/>
    <property type="match status" value="1"/>
</dbReference>
<reference evidence="5 6" key="1">
    <citation type="submission" date="2018-09" db="EMBL/GenBank/DDBJ databases">
        <authorList>
            <person name="Le Fleche-Mateos A."/>
        </authorList>
    </citation>
    <scope>NUCLEOTIDE SEQUENCE [LARGE SCALE GENOMIC DNA]</scope>
    <source>
        <strain evidence="5 6">DSM 30078</strain>
    </source>
</reference>
<proteinExistence type="predicted"/>
<evidence type="ECO:0000256" key="1">
    <source>
        <dbReference type="ARBA" id="ARBA00022670"/>
    </source>
</evidence>
<feature type="domain" description="Peptidase C58 YopT-type" evidence="4">
    <location>
        <begin position="165"/>
        <end position="198"/>
    </location>
</feature>
<evidence type="ECO:0000259" key="4">
    <source>
        <dbReference type="Pfam" id="PF03543"/>
    </source>
</evidence>
<evidence type="ECO:0000256" key="3">
    <source>
        <dbReference type="ARBA" id="ARBA00022807"/>
    </source>
</evidence>
<dbReference type="InterPro" id="IPR006473">
    <property type="entry name" value="Peptidase_C58_Yopt"/>
</dbReference>
<evidence type="ECO:0000256" key="2">
    <source>
        <dbReference type="ARBA" id="ARBA00022801"/>
    </source>
</evidence>
<accession>A0ABX9NX60</accession>
<dbReference type="Proteomes" id="UP000284119">
    <property type="component" value="Unassembled WGS sequence"/>
</dbReference>
<dbReference type="InterPro" id="IPR038765">
    <property type="entry name" value="Papain-like_cys_pep_sf"/>
</dbReference>
<gene>
    <name evidence="5" type="ORF">D5396_16325</name>
</gene>
<organism evidence="5 6">
    <name type="scientific">Rahnella inusitata</name>
    <dbReference type="NCBI Taxonomy" id="58169"/>
    <lineage>
        <taxon>Bacteria</taxon>
        <taxon>Pseudomonadati</taxon>
        <taxon>Pseudomonadota</taxon>
        <taxon>Gammaproteobacteria</taxon>
        <taxon>Enterobacterales</taxon>
        <taxon>Yersiniaceae</taxon>
        <taxon>Rahnella</taxon>
    </lineage>
</organism>